<dbReference type="PANTHER" id="PTHR42953:SF1">
    <property type="entry name" value="METAL-BINDING PROTEIN HI_0362-RELATED"/>
    <property type="match status" value="1"/>
</dbReference>
<comment type="subcellular location">
    <subcellularLocation>
        <location evidence="1">Cell envelope</location>
    </subcellularLocation>
</comment>
<reference evidence="10 11" key="1">
    <citation type="submission" date="2019-04" db="EMBL/GenBank/DDBJ databases">
        <title>Azoarcus rhizosphaerae sp. nov. isolated from rhizosphere of Ficus religiosa.</title>
        <authorList>
            <person name="Lin S.-Y."/>
            <person name="Hameed A."/>
            <person name="Hsu Y.-H."/>
            <person name="Young C.-C."/>
        </authorList>
    </citation>
    <scope>NUCLEOTIDE SEQUENCE [LARGE SCALE GENOMIC DNA]</scope>
    <source>
        <strain evidence="10 11">CC-YHH848</strain>
    </source>
</reference>
<dbReference type="Proteomes" id="UP000307956">
    <property type="component" value="Unassembled WGS sequence"/>
</dbReference>
<dbReference type="GO" id="GO:0046872">
    <property type="term" value="F:metal ion binding"/>
    <property type="evidence" value="ECO:0007669"/>
    <property type="project" value="UniProtKB-KW"/>
</dbReference>
<evidence type="ECO:0000256" key="9">
    <source>
        <dbReference type="SAM" id="SignalP"/>
    </source>
</evidence>
<keyword evidence="4" id="KW-0479">Metal-binding</keyword>
<evidence type="ECO:0000313" key="11">
    <source>
        <dbReference type="Proteomes" id="UP000307956"/>
    </source>
</evidence>
<feature type="region of interest" description="Disordered" evidence="8">
    <location>
        <begin position="120"/>
        <end position="141"/>
    </location>
</feature>
<dbReference type="PANTHER" id="PTHR42953">
    <property type="entry name" value="HIGH-AFFINITY ZINC UPTAKE SYSTEM PROTEIN ZNUA-RELATED"/>
    <property type="match status" value="1"/>
</dbReference>
<comment type="similarity">
    <text evidence="2 6">Belongs to the bacterial solute-binding protein 9 family.</text>
</comment>
<accession>A0A4S4B031</accession>
<feature type="coiled-coil region" evidence="7">
    <location>
        <begin position="170"/>
        <end position="197"/>
    </location>
</feature>
<proteinExistence type="inferred from homology"/>
<dbReference type="GO" id="GO:0030001">
    <property type="term" value="P:metal ion transport"/>
    <property type="evidence" value="ECO:0007669"/>
    <property type="project" value="InterPro"/>
</dbReference>
<keyword evidence="3 6" id="KW-0813">Transport</keyword>
<dbReference type="OrthoDB" id="9793396at2"/>
<dbReference type="InterPro" id="IPR006127">
    <property type="entry name" value="ZnuA-like"/>
</dbReference>
<evidence type="ECO:0000313" key="10">
    <source>
        <dbReference type="EMBL" id="THF65359.1"/>
    </source>
</evidence>
<feature type="signal peptide" evidence="9">
    <location>
        <begin position="1"/>
        <end position="28"/>
    </location>
</feature>
<dbReference type="PRINTS" id="PR00691">
    <property type="entry name" value="ADHESINB"/>
</dbReference>
<dbReference type="Pfam" id="PF01297">
    <property type="entry name" value="ZnuA"/>
    <property type="match status" value="1"/>
</dbReference>
<dbReference type="GO" id="GO:0030313">
    <property type="term" value="C:cell envelope"/>
    <property type="evidence" value="ECO:0007669"/>
    <property type="project" value="UniProtKB-SubCell"/>
</dbReference>
<feature type="chain" id="PRO_5020671400" evidence="9">
    <location>
        <begin position="29"/>
        <end position="315"/>
    </location>
</feature>
<dbReference type="EMBL" id="SSOD01000001">
    <property type="protein sequence ID" value="THF65359.1"/>
    <property type="molecule type" value="Genomic_DNA"/>
</dbReference>
<name>A0A4S4B031_9RHOO</name>
<keyword evidence="5 9" id="KW-0732">Signal</keyword>
<evidence type="ECO:0000256" key="5">
    <source>
        <dbReference type="ARBA" id="ARBA00022729"/>
    </source>
</evidence>
<evidence type="ECO:0000256" key="6">
    <source>
        <dbReference type="RuleBase" id="RU003512"/>
    </source>
</evidence>
<evidence type="ECO:0000256" key="1">
    <source>
        <dbReference type="ARBA" id="ARBA00004196"/>
    </source>
</evidence>
<gene>
    <name evidence="10" type="ORF">E6O51_01790</name>
</gene>
<organism evidence="10 11">
    <name type="scientific">Pseudothauera rhizosphaerae</name>
    <dbReference type="NCBI Taxonomy" id="2565932"/>
    <lineage>
        <taxon>Bacteria</taxon>
        <taxon>Pseudomonadati</taxon>
        <taxon>Pseudomonadota</taxon>
        <taxon>Betaproteobacteria</taxon>
        <taxon>Rhodocyclales</taxon>
        <taxon>Zoogloeaceae</taxon>
        <taxon>Pseudothauera</taxon>
    </lineage>
</organism>
<evidence type="ECO:0000256" key="8">
    <source>
        <dbReference type="SAM" id="MobiDB-lite"/>
    </source>
</evidence>
<evidence type="ECO:0000256" key="3">
    <source>
        <dbReference type="ARBA" id="ARBA00022448"/>
    </source>
</evidence>
<dbReference type="SUPFAM" id="SSF53807">
    <property type="entry name" value="Helical backbone' metal receptor"/>
    <property type="match status" value="1"/>
</dbReference>
<protein>
    <submittedName>
        <fullName evidence="10">Metal ABC transporter substrate-binding protein</fullName>
    </submittedName>
</protein>
<dbReference type="InterPro" id="IPR050492">
    <property type="entry name" value="Bact_metal-bind_prot9"/>
</dbReference>
<comment type="caution">
    <text evidence="10">The sequence shown here is derived from an EMBL/GenBank/DDBJ whole genome shotgun (WGS) entry which is preliminary data.</text>
</comment>
<sequence length="315" mass="33845">MRKLLRPLRHVLPLAVLFLAAALQPAHAQKMDVVASFSILGDLAAAVGGERVTVHSLVGPDQDAHGFQPRPSDARRVGAADLVIANGLGFDAWMERLARSAGAKRPVLIASRGIRTLETAHEEDHEEGHEGGHDHGHHDVDPHAWQDVANAIIYVRNIADALAAADPEGAALYRANAERYAAELQTLDAEIRNALATVPPQRRKVVTSHDAFAYFGRAYGVRFLAAHGVASEAEPSARDIARLIRQIRAEQVPAAFLENVVDPRLVERIRSEGGARLGGTLYSDALSAGDGPASTYVALMRHNLATLLAGLRAEE</sequence>
<dbReference type="InterPro" id="IPR006128">
    <property type="entry name" value="Lipoprotein_PsaA-like"/>
</dbReference>
<dbReference type="InterPro" id="IPR006129">
    <property type="entry name" value="AdhesinB"/>
</dbReference>
<dbReference type="AlphaFoldDB" id="A0A4S4B031"/>
<evidence type="ECO:0000256" key="2">
    <source>
        <dbReference type="ARBA" id="ARBA00011028"/>
    </source>
</evidence>
<keyword evidence="11" id="KW-1185">Reference proteome</keyword>
<dbReference type="GO" id="GO:0007155">
    <property type="term" value="P:cell adhesion"/>
    <property type="evidence" value="ECO:0007669"/>
    <property type="project" value="InterPro"/>
</dbReference>
<dbReference type="CDD" id="cd01137">
    <property type="entry name" value="PsaA"/>
    <property type="match status" value="1"/>
</dbReference>
<dbReference type="PRINTS" id="PR00690">
    <property type="entry name" value="ADHESNFAMILY"/>
</dbReference>
<keyword evidence="7" id="KW-0175">Coiled coil</keyword>
<evidence type="ECO:0000256" key="7">
    <source>
        <dbReference type="SAM" id="Coils"/>
    </source>
</evidence>
<dbReference type="RefSeq" id="WP_136383252.1">
    <property type="nucleotide sequence ID" value="NZ_SSOD01000001.1"/>
</dbReference>
<dbReference type="Gene3D" id="3.40.50.1980">
    <property type="entry name" value="Nitrogenase molybdenum iron protein domain"/>
    <property type="match status" value="2"/>
</dbReference>
<evidence type="ECO:0000256" key="4">
    <source>
        <dbReference type="ARBA" id="ARBA00022723"/>
    </source>
</evidence>